<sequence length="76" mass="8491">MFIRVLLVLLLGIGVAVYEVPRLMEEQMKRELIAFGGFLLIGVVLALALVLGLPLPNPTRAIEFIFAPLERLLHPR</sequence>
<feature type="transmembrane region" description="Helical" evidence="1">
    <location>
        <begin position="33"/>
        <end position="55"/>
    </location>
</feature>
<dbReference type="Proteomes" id="UP000046155">
    <property type="component" value="Unassembled WGS sequence"/>
</dbReference>
<reference evidence="3" key="1">
    <citation type="submission" date="2015-01" db="EMBL/GenBank/DDBJ databases">
        <authorList>
            <person name="Manzoor Shahid"/>
            <person name="Zubair Saima"/>
        </authorList>
    </citation>
    <scope>NUCLEOTIDE SEQUENCE [LARGE SCALE GENOMIC DNA]</scope>
    <source>
        <strain evidence="3">Sp3</strain>
    </source>
</reference>
<organism evidence="2 3">
    <name type="scientific">Syntrophaceticus schinkii</name>
    <dbReference type="NCBI Taxonomy" id="499207"/>
    <lineage>
        <taxon>Bacteria</taxon>
        <taxon>Bacillati</taxon>
        <taxon>Bacillota</taxon>
        <taxon>Clostridia</taxon>
        <taxon>Thermoanaerobacterales</taxon>
        <taxon>Thermoanaerobacterales Family III. Incertae Sedis</taxon>
        <taxon>Syntrophaceticus</taxon>
    </lineage>
</organism>
<name>A0A0B7MP14_9FIRM</name>
<accession>A0A0B7MP14</accession>
<protein>
    <submittedName>
        <fullName evidence="2">Uncharacterized protein</fullName>
    </submittedName>
</protein>
<evidence type="ECO:0000313" key="2">
    <source>
        <dbReference type="EMBL" id="CEO89457.1"/>
    </source>
</evidence>
<keyword evidence="1" id="KW-0812">Transmembrane</keyword>
<gene>
    <name evidence="2" type="ORF">SSCH_490022</name>
</gene>
<proteinExistence type="predicted"/>
<evidence type="ECO:0000256" key="1">
    <source>
        <dbReference type="SAM" id="Phobius"/>
    </source>
</evidence>
<keyword evidence="3" id="KW-1185">Reference proteome</keyword>
<dbReference type="EMBL" id="CDRZ01000246">
    <property type="protein sequence ID" value="CEO89457.1"/>
    <property type="molecule type" value="Genomic_DNA"/>
</dbReference>
<keyword evidence="1" id="KW-1133">Transmembrane helix</keyword>
<evidence type="ECO:0000313" key="3">
    <source>
        <dbReference type="Proteomes" id="UP000046155"/>
    </source>
</evidence>
<dbReference type="RefSeq" id="WP_044665402.1">
    <property type="nucleotide sequence ID" value="NZ_CDRZ01000246.1"/>
</dbReference>
<keyword evidence="1" id="KW-0472">Membrane</keyword>
<dbReference type="AlphaFoldDB" id="A0A0B7MP14"/>